<dbReference type="InterPro" id="IPR003593">
    <property type="entry name" value="AAA+_ATPase"/>
</dbReference>
<organism evidence="19 20">
    <name type="scientific">Candidatus Endolissoclinum faulkneri L2</name>
    <dbReference type="NCBI Taxonomy" id="1193729"/>
    <lineage>
        <taxon>Bacteria</taxon>
        <taxon>Pseudomonadati</taxon>
        <taxon>Pseudomonadota</taxon>
        <taxon>Alphaproteobacteria</taxon>
        <taxon>Rhodospirillales</taxon>
        <taxon>Rhodospirillaceae</taxon>
        <taxon>Candidatus Endolissoclinum</taxon>
    </lineage>
</organism>
<evidence type="ECO:0000256" key="5">
    <source>
        <dbReference type="ARBA" id="ARBA00022618"/>
    </source>
</evidence>
<keyword evidence="6 17" id="KW-0812">Transmembrane</keyword>
<comment type="similarity">
    <text evidence="2">Belongs to the FtsK/SpoIIIE/SftA family.</text>
</comment>
<dbReference type="InterPro" id="IPR041027">
    <property type="entry name" value="FtsK_alpha"/>
</dbReference>
<feature type="transmembrane region" description="Helical" evidence="17">
    <location>
        <begin position="138"/>
        <end position="161"/>
    </location>
</feature>
<feature type="transmembrane region" description="Helical" evidence="17">
    <location>
        <begin position="78"/>
        <end position="98"/>
    </location>
</feature>
<name>K7YL97_9PROT</name>
<feature type="binding site" evidence="16">
    <location>
        <begin position="451"/>
        <end position="458"/>
    </location>
    <ligand>
        <name>ATP</name>
        <dbReference type="ChEBI" id="CHEBI:30616"/>
    </ligand>
</feature>
<keyword evidence="20" id="KW-1185">Reference proteome</keyword>
<dbReference type="Gene3D" id="3.30.980.40">
    <property type="match status" value="1"/>
</dbReference>
<feature type="transmembrane region" description="Helical" evidence="17">
    <location>
        <begin position="29"/>
        <end position="48"/>
    </location>
</feature>
<evidence type="ECO:0000256" key="14">
    <source>
        <dbReference type="ARBA" id="ARBA00024784"/>
    </source>
</evidence>
<dbReference type="InterPro" id="IPR036390">
    <property type="entry name" value="WH_DNA-bd_sf"/>
</dbReference>
<evidence type="ECO:0000256" key="3">
    <source>
        <dbReference type="ARBA" id="ARBA00020887"/>
    </source>
</evidence>
<dbReference type="GO" id="GO:0003677">
    <property type="term" value="F:DNA binding"/>
    <property type="evidence" value="ECO:0007669"/>
    <property type="project" value="UniProtKB-KW"/>
</dbReference>
<dbReference type="KEGG" id="thal:A1OE_48"/>
<accession>K7YL97</accession>
<dbReference type="STRING" id="1193729.A1OE_48"/>
<evidence type="ECO:0000256" key="15">
    <source>
        <dbReference type="ARBA" id="ARBA00025923"/>
    </source>
</evidence>
<reference evidence="19 20" key="1">
    <citation type="journal article" date="2012" name="Proc. Natl. Acad. Sci. U.S.A.">
        <title>Genome streamlining and chemical defense in a coral reef symbiosis.</title>
        <authorList>
            <person name="Kwan J.C."/>
            <person name="Donia M.S."/>
            <person name="Han A.W."/>
            <person name="Hirose E."/>
            <person name="Haygood M.G."/>
            <person name="Schmidt E.W."/>
        </authorList>
    </citation>
    <scope>NUCLEOTIDE SEQUENCE [LARGE SCALE GENOMIC DNA]</scope>
    <source>
        <strain evidence="19 20">L2</strain>
    </source>
</reference>
<dbReference type="Pfam" id="PF13491">
    <property type="entry name" value="FtsK_4TM"/>
    <property type="match status" value="1"/>
</dbReference>
<dbReference type="Proteomes" id="UP000010077">
    <property type="component" value="Chromosome"/>
</dbReference>
<dbReference type="eggNOG" id="COG1674">
    <property type="taxonomic scope" value="Bacteria"/>
</dbReference>
<evidence type="ECO:0000313" key="19">
    <source>
        <dbReference type="EMBL" id="AFX98262.1"/>
    </source>
</evidence>
<evidence type="ECO:0000256" key="7">
    <source>
        <dbReference type="ARBA" id="ARBA00022741"/>
    </source>
</evidence>
<evidence type="ECO:0000313" key="20">
    <source>
        <dbReference type="Proteomes" id="UP000010077"/>
    </source>
</evidence>
<dbReference type="PANTHER" id="PTHR22683">
    <property type="entry name" value="SPORULATION PROTEIN RELATED"/>
    <property type="match status" value="1"/>
</dbReference>
<proteinExistence type="inferred from homology"/>
<keyword evidence="9 16" id="KW-0067">ATP-binding</keyword>
<feature type="transmembrane region" description="Helical" evidence="17">
    <location>
        <begin position="168"/>
        <end position="192"/>
    </location>
</feature>
<dbReference type="SMART" id="SM00843">
    <property type="entry name" value="Ftsk_gamma"/>
    <property type="match status" value="1"/>
</dbReference>
<protein>
    <recommendedName>
        <fullName evidence="3">DNA translocase FtsK</fullName>
    </recommendedName>
</protein>
<dbReference type="Gene3D" id="3.40.50.300">
    <property type="entry name" value="P-loop containing nucleotide triphosphate hydrolases"/>
    <property type="match status" value="1"/>
</dbReference>
<sequence length="801" mass="89722">MARASCSHQKSTILRVKLVRYLRRRGEEACGLTLIVVAGILAIIIGGYNNASSLLNNNNRNNKIYQHFDYASALIADLLLQSLGVASAGLIIIPLIWGCRIFQHKQISSYILRIVFLFLSILFTAAACAAITPPKAWLLHYGLGGRLGLIVLSSSIVLISYFTPIDELLPIVVVYSLLALFFGISSIGINFLKAKRRIIYLFSYTFLTIFRAITRRKNTDPCLEIHHKKRFTSKVDDYLNKDNGSFCKEERGEFELPRRMDHISKSNHKYFPRFKKMLNIFSIYKLKQRQFSGNIHKENVSPQTSLLNDRSKFIKKEEENSLTNSIRLLESVLSDFGIKGTISKVRYGPFVNLYEFEPAPGTKLSRVIRLSDDIARYMSAVSVRVAVITGRNVIGIEIPNPQRKTVYFRDVIESSAMKSSAHKLAIALGKDIGGAPIVVDLASMPHLLIAGTTGSGKSMAIRTMILSLLYRLSPERCRLIMIDPKMLELLVYDGIPHLLSPVVTESNKAIVALKWTIREMENRYVIMSKLGVRNIEGYNALIADAIKKDYSLKPSSQARLVIDRNNPLFEKEISDLVALPYIVVVIDEVADLMMIAGKAIEGAVQRLAQMARAAGIHVIMATQRPSVDVITGIIKANFPARISFRVASKIDSRTILGESGAEQLLGMGDMLYMSCGGRITRVHSPFCSDKEVKDIVRQIKRNVGSPKYEKTIINEYNLLSNGSELFEDREANCSLEDKLYSQAVDIVLRDGKVSNSLIQRQLNIGYRRATALIKCMEYKGVVSEANHVGKRQVLVDKSLLY</sequence>
<dbReference type="PANTHER" id="PTHR22683:SF41">
    <property type="entry name" value="DNA TRANSLOCASE FTSK"/>
    <property type="match status" value="1"/>
</dbReference>
<dbReference type="InterPro" id="IPR025199">
    <property type="entry name" value="FtsK_4TM"/>
</dbReference>
<dbReference type="InterPro" id="IPR036388">
    <property type="entry name" value="WH-like_DNA-bd_sf"/>
</dbReference>
<dbReference type="GO" id="GO:0007059">
    <property type="term" value="P:chromosome segregation"/>
    <property type="evidence" value="ECO:0007669"/>
    <property type="project" value="UniProtKB-KW"/>
</dbReference>
<dbReference type="PATRIC" id="fig|1193729.4.peg.36"/>
<keyword evidence="13" id="KW-0131">Cell cycle</keyword>
<dbReference type="GO" id="GO:0051301">
    <property type="term" value="P:cell division"/>
    <property type="evidence" value="ECO:0007669"/>
    <property type="project" value="UniProtKB-KW"/>
</dbReference>
<dbReference type="RefSeq" id="WP_015087760.1">
    <property type="nucleotide sequence ID" value="NC_019566.1"/>
</dbReference>
<evidence type="ECO:0000256" key="9">
    <source>
        <dbReference type="ARBA" id="ARBA00022840"/>
    </source>
</evidence>
<gene>
    <name evidence="19" type="ORF">A1OE_48</name>
</gene>
<dbReference type="Pfam" id="PF17854">
    <property type="entry name" value="FtsK_alpha"/>
    <property type="match status" value="1"/>
</dbReference>
<dbReference type="InterPro" id="IPR027417">
    <property type="entry name" value="P-loop_NTPase"/>
</dbReference>
<evidence type="ECO:0000256" key="10">
    <source>
        <dbReference type="ARBA" id="ARBA00022989"/>
    </source>
</evidence>
<keyword evidence="10 17" id="KW-1133">Transmembrane helix</keyword>
<dbReference type="HOGENOM" id="CLU_001981_9_7_5"/>
<comment type="subcellular location">
    <subcellularLocation>
        <location evidence="1">Cell membrane</location>
        <topology evidence="1">Multi-pass membrane protein</topology>
    </subcellularLocation>
</comment>
<feature type="domain" description="FtsK" evidence="18">
    <location>
        <begin position="434"/>
        <end position="653"/>
    </location>
</feature>
<dbReference type="InterPro" id="IPR018541">
    <property type="entry name" value="Ftsk_gamma"/>
</dbReference>
<dbReference type="InterPro" id="IPR002543">
    <property type="entry name" value="FtsK_dom"/>
</dbReference>
<evidence type="ECO:0000256" key="8">
    <source>
        <dbReference type="ARBA" id="ARBA00022829"/>
    </source>
</evidence>
<keyword evidence="4" id="KW-1003">Cell membrane</keyword>
<evidence type="ECO:0000256" key="16">
    <source>
        <dbReference type="PROSITE-ProRule" id="PRU00289"/>
    </source>
</evidence>
<comment type="subunit">
    <text evidence="15">Homohexamer. Forms a ring that surrounds DNA.</text>
</comment>
<dbReference type="Pfam" id="PF01580">
    <property type="entry name" value="FtsK_SpoIIIE"/>
    <property type="match status" value="1"/>
</dbReference>
<dbReference type="OrthoDB" id="9807790at2"/>
<dbReference type="PROSITE" id="PS50901">
    <property type="entry name" value="FTSK"/>
    <property type="match status" value="1"/>
</dbReference>
<dbReference type="AlphaFoldDB" id="K7YL97"/>
<evidence type="ECO:0000256" key="2">
    <source>
        <dbReference type="ARBA" id="ARBA00006474"/>
    </source>
</evidence>
<evidence type="ECO:0000256" key="13">
    <source>
        <dbReference type="ARBA" id="ARBA00023306"/>
    </source>
</evidence>
<dbReference type="InterPro" id="IPR050206">
    <property type="entry name" value="FtsK/SpoIIIE/SftA"/>
</dbReference>
<evidence type="ECO:0000256" key="6">
    <source>
        <dbReference type="ARBA" id="ARBA00022692"/>
    </source>
</evidence>
<dbReference type="GO" id="GO:0005524">
    <property type="term" value="F:ATP binding"/>
    <property type="evidence" value="ECO:0007669"/>
    <property type="project" value="UniProtKB-UniRule"/>
</dbReference>
<evidence type="ECO:0000259" key="18">
    <source>
        <dbReference type="PROSITE" id="PS50901"/>
    </source>
</evidence>
<dbReference type="SUPFAM" id="SSF52540">
    <property type="entry name" value="P-loop containing nucleoside triphosphate hydrolases"/>
    <property type="match status" value="1"/>
</dbReference>
<keyword evidence="5" id="KW-0132">Cell division</keyword>
<dbReference type="Pfam" id="PF09397">
    <property type="entry name" value="FtsK_gamma"/>
    <property type="match status" value="1"/>
</dbReference>
<evidence type="ECO:0000256" key="12">
    <source>
        <dbReference type="ARBA" id="ARBA00023136"/>
    </source>
</evidence>
<evidence type="ECO:0000256" key="17">
    <source>
        <dbReference type="SAM" id="Phobius"/>
    </source>
</evidence>
<keyword evidence="11" id="KW-0238">DNA-binding</keyword>
<keyword evidence="8" id="KW-0159">Chromosome partition</keyword>
<dbReference type="EMBL" id="CP003539">
    <property type="protein sequence ID" value="AFX98262.1"/>
    <property type="molecule type" value="Genomic_DNA"/>
</dbReference>
<evidence type="ECO:0000256" key="11">
    <source>
        <dbReference type="ARBA" id="ARBA00023125"/>
    </source>
</evidence>
<comment type="function">
    <text evidence="14">Essential cell division protein that coordinates cell division and chromosome segregation. The N-terminus is involved in assembly of the cell-division machinery. The C-terminus functions as a DNA motor that moves dsDNA in an ATP-dependent manner towards the dif recombination site, which is located within the replication terminus region. Translocation stops specifically at Xer-dif sites, where FtsK interacts with the Xer recombinase, allowing activation of chromosome unlinking by recombination. FtsK orienting polar sequences (KOPS) guide the direction of DNA translocation. FtsK can remove proteins from DNA as it translocates, but translocation stops specifically at XerCD-dif site, thereby preventing removal of XerC and XerD from dif.</text>
</comment>
<dbReference type="SUPFAM" id="SSF46785">
    <property type="entry name" value="Winged helix' DNA-binding domain"/>
    <property type="match status" value="1"/>
</dbReference>
<evidence type="ECO:0000256" key="4">
    <source>
        <dbReference type="ARBA" id="ARBA00022475"/>
    </source>
</evidence>
<dbReference type="SMART" id="SM00382">
    <property type="entry name" value="AAA"/>
    <property type="match status" value="1"/>
</dbReference>
<feature type="transmembrane region" description="Helical" evidence="17">
    <location>
        <begin position="110"/>
        <end position="132"/>
    </location>
</feature>
<keyword evidence="7 16" id="KW-0547">Nucleotide-binding</keyword>
<dbReference type="Gene3D" id="1.10.10.10">
    <property type="entry name" value="Winged helix-like DNA-binding domain superfamily/Winged helix DNA-binding domain"/>
    <property type="match status" value="1"/>
</dbReference>
<dbReference type="GO" id="GO:0005886">
    <property type="term" value="C:plasma membrane"/>
    <property type="evidence" value="ECO:0007669"/>
    <property type="project" value="UniProtKB-SubCell"/>
</dbReference>
<evidence type="ECO:0000256" key="1">
    <source>
        <dbReference type="ARBA" id="ARBA00004651"/>
    </source>
</evidence>
<keyword evidence="12 17" id="KW-0472">Membrane</keyword>